<sequence length="138" mass="15352">MVNQPNSGTPSSSPRTLPKNPSQRNIRVDHFASQNNTTTTFSSFSSDFSLLDDFAQLISLTFSALIGCCVLELGSMLREELLRSKQDEIARCLLSRKRKLSELYFATVGYAGATENPFADSVYQEKEQAFLDANDITK</sequence>
<name>A0ABR4J6R9_9EURO</name>
<proteinExistence type="predicted"/>
<evidence type="ECO:0000313" key="3">
    <source>
        <dbReference type="EMBL" id="KAL2835734.1"/>
    </source>
</evidence>
<dbReference type="Proteomes" id="UP001610446">
    <property type="component" value="Unassembled WGS sequence"/>
</dbReference>
<reference evidence="3 4" key="1">
    <citation type="submission" date="2024-07" db="EMBL/GenBank/DDBJ databases">
        <title>Section-level genome sequencing and comparative genomics of Aspergillus sections Usti and Cavernicolus.</title>
        <authorList>
            <consortium name="Lawrence Berkeley National Laboratory"/>
            <person name="Nybo J.L."/>
            <person name="Vesth T.C."/>
            <person name="Theobald S."/>
            <person name="Frisvad J.C."/>
            <person name="Larsen T.O."/>
            <person name="Kjaerboelling I."/>
            <person name="Rothschild-Mancinelli K."/>
            <person name="Lyhne E.K."/>
            <person name="Kogle M.E."/>
            <person name="Barry K."/>
            <person name="Clum A."/>
            <person name="Na H."/>
            <person name="Ledsgaard L."/>
            <person name="Lin J."/>
            <person name="Lipzen A."/>
            <person name="Kuo A."/>
            <person name="Riley R."/>
            <person name="Mondo S."/>
            <person name="Labutti K."/>
            <person name="Haridas S."/>
            <person name="Pangalinan J."/>
            <person name="Salamov A.A."/>
            <person name="Simmons B.A."/>
            <person name="Magnuson J.K."/>
            <person name="Chen J."/>
            <person name="Drula E."/>
            <person name="Henrissat B."/>
            <person name="Wiebenga A."/>
            <person name="Lubbers R.J."/>
            <person name="Gomes A.C."/>
            <person name="Makela M.R."/>
            <person name="Stajich J."/>
            <person name="Grigoriev I.V."/>
            <person name="Mortensen U.H."/>
            <person name="De Vries R.P."/>
            <person name="Baker S.E."/>
            <person name="Andersen M.R."/>
        </authorList>
    </citation>
    <scope>NUCLEOTIDE SEQUENCE [LARGE SCALE GENOMIC DNA]</scope>
    <source>
        <strain evidence="3 4">CBS 123904</strain>
    </source>
</reference>
<keyword evidence="2" id="KW-0472">Membrane</keyword>
<organism evidence="3 4">
    <name type="scientific">Aspergillus pseudoustus</name>
    <dbReference type="NCBI Taxonomy" id="1810923"/>
    <lineage>
        <taxon>Eukaryota</taxon>
        <taxon>Fungi</taxon>
        <taxon>Dikarya</taxon>
        <taxon>Ascomycota</taxon>
        <taxon>Pezizomycotina</taxon>
        <taxon>Eurotiomycetes</taxon>
        <taxon>Eurotiomycetidae</taxon>
        <taxon>Eurotiales</taxon>
        <taxon>Aspergillaceae</taxon>
        <taxon>Aspergillus</taxon>
        <taxon>Aspergillus subgen. Nidulantes</taxon>
    </lineage>
</organism>
<accession>A0ABR4J6R9</accession>
<keyword evidence="2" id="KW-1133">Transmembrane helix</keyword>
<comment type="caution">
    <text evidence="3">The sequence shown here is derived from an EMBL/GenBank/DDBJ whole genome shotgun (WGS) entry which is preliminary data.</text>
</comment>
<feature type="region of interest" description="Disordered" evidence="1">
    <location>
        <begin position="1"/>
        <end position="23"/>
    </location>
</feature>
<dbReference type="EMBL" id="JBFXLU010000195">
    <property type="protein sequence ID" value="KAL2835734.1"/>
    <property type="molecule type" value="Genomic_DNA"/>
</dbReference>
<feature type="transmembrane region" description="Helical" evidence="2">
    <location>
        <begin position="54"/>
        <end position="74"/>
    </location>
</feature>
<evidence type="ECO:0000256" key="1">
    <source>
        <dbReference type="SAM" id="MobiDB-lite"/>
    </source>
</evidence>
<keyword evidence="4" id="KW-1185">Reference proteome</keyword>
<evidence type="ECO:0000256" key="2">
    <source>
        <dbReference type="SAM" id="Phobius"/>
    </source>
</evidence>
<evidence type="ECO:0000313" key="4">
    <source>
        <dbReference type="Proteomes" id="UP001610446"/>
    </source>
</evidence>
<gene>
    <name evidence="3" type="ORF">BJY01DRAFT_68000</name>
</gene>
<protein>
    <submittedName>
        <fullName evidence="3">Uncharacterized protein</fullName>
    </submittedName>
</protein>
<keyword evidence="2" id="KW-0812">Transmembrane</keyword>